<dbReference type="InterPro" id="IPR035979">
    <property type="entry name" value="RBD_domain_sf"/>
</dbReference>
<feature type="region of interest" description="Disordered" evidence="3">
    <location>
        <begin position="293"/>
        <end position="315"/>
    </location>
</feature>
<evidence type="ECO:0000256" key="2">
    <source>
        <dbReference type="PROSITE-ProRule" id="PRU00176"/>
    </source>
</evidence>
<dbReference type="SUPFAM" id="SSF54928">
    <property type="entry name" value="RNA-binding domain, RBD"/>
    <property type="match status" value="1"/>
</dbReference>
<dbReference type="Gene3D" id="3.30.70.330">
    <property type="match status" value="1"/>
</dbReference>
<feature type="compositionally biased region" description="Pro residues" evidence="3">
    <location>
        <begin position="164"/>
        <end position="175"/>
    </location>
</feature>
<feature type="compositionally biased region" description="Low complexity" evidence="3">
    <location>
        <begin position="1"/>
        <end position="17"/>
    </location>
</feature>
<dbReference type="PANTHER" id="PTHR19965">
    <property type="entry name" value="RNA AND EXPORT FACTOR BINDING PROTEIN"/>
    <property type="match status" value="1"/>
</dbReference>
<dbReference type="InterPro" id="IPR051229">
    <property type="entry name" value="ALYREF_mRNA_export"/>
</dbReference>
<dbReference type="STRING" id="282301.A0A267FHM2"/>
<keyword evidence="1 2" id="KW-0694">RNA-binding</keyword>
<feature type="region of interest" description="Disordered" evidence="3">
    <location>
        <begin position="103"/>
        <end position="176"/>
    </location>
</feature>
<dbReference type="AlphaFoldDB" id="A0A267FHM2"/>
<dbReference type="Proteomes" id="UP000215902">
    <property type="component" value="Unassembled WGS sequence"/>
</dbReference>
<evidence type="ECO:0000259" key="4">
    <source>
        <dbReference type="PROSITE" id="PS50102"/>
    </source>
</evidence>
<dbReference type="PROSITE" id="PS50102">
    <property type="entry name" value="RRM"/>
    <property type="match status" value="1"/>
</dbReference>
<dbReference type="SMART" id="SM00360">
    <property type="entry name" value="RRM"/>
    <property type="match status" value="1"/>
</dbReference>
<organism evidence="5 6">
    <name type="scientific">Macrostomum lignano</name>
    <dbReference type="NCBI Taxonomy" id="282301"/>
    <lineage>
        <taxon>Eukaryota</taxon>
        <taxon>Metazoa</taxon>
        <taxon>Spiralia</taxon>
        <taxon>Lophotrochozoa</taxon>
        <taxon>Platyhelminthes</taxon>
        <taxon>Rhabditophora</taxon>
        <taxon>Macrostomorpha</taxon>
        <taxon>Macrostomida</taxon>
        <taxon>Macrostomidae</taxon>
        <taxon>Macrostomum</taxon>
    </lineage>
</organism>
<accession>A0A267FHM2</accession>
<feature type="compositionally biased region" description="Low complexity" evidence="3">
    <location>
        <begin position="73"/>
        <end position="85"/>
    </location>
</feature>
<dbReference type="GO" id="GO:0003729">
    <property type="term" value="F:mRNA binding"/>
    <property type="evidence" value="ECO:0007669"/>
    <property type="project" value="TreeGrafter"/>
</dbReference>
<dbReference type="Pfam" id="PF00076">
    <property type="entry name" value="RRM_1"/>
    <property type="match status" value="1"/>
</dbReference>
<reference evidence="5 6" key="1">
    <citation type="submission" date="2017-06" db="EMBL/GenBank/DDBJ databases">
        <title>A platform for efficient transgenesis in Macrostomum lignano, a flatworm model organism for stem cell research.</title>
        <authorList>
            <person name="Berezikov E."/>
        </authorList>
    </citation>
    <scope>NUCLEOTIDE SEQUENCE [LARGE SCALE GENOMIC DNA]</scope>
    <source>
        <strain evidence="5">DV1</strain>
        <tissue evidence="5">Whole organism</tissue>
    </source>
</reference>
<evidence type="ECO:0000313" key="5">
    <source>
        <dbReference type="EMBL" id="PAA72714.1"/>
    </source>
</evidence>
<sequence>PKRKPGQQQQKRQQQQKSGPIMRRQQISDARDRISKLRKQQLLTQDARGRIQQRKLSNIKDARQLLIGKAKQQRQQPQLQTVKRQAASAGPLVVPKKVVANDLYRQRPAPPPQLEYEDDNSYRLMPAGGQAPRPRGGGVGAREIPVHVTRQRRDRSRSPVQRRAPPPAPPMPLPPAASSATIVQAYKVSIMNLHQGVTREDIYELFSSVGQVKKCVLLHPGAAEVVYPSKEDALSAIRRYDRRELDGMPMQLRLSVVGIKMHAPSAGSRPAVSGGGGGAAIDERAVRAALFRSSGGGGGDHRGSGGRPVNFKVSV</sequence>
<feature type="region of interest" description="Disordered" evidence="3">
    <location>
        <begin position="69"/>
        <end position="91"/>
    </location>
</feature>
<dbReference type="GO" id="GO:0016607">
    <property type="term" value="C:nuclear speck"/>
    <property type="evidence" value="ECO:0007669"/>
    <property type="project" value="TreeGrafter"/>
</dbReference>
<dbReference type="OrthoDB" id="346839at2759"/>
<gene>
    <name evidence="5" type="ORF">BOX15_Mlig021065g1</name>
</gene>
<feature type="domain" description="RRM" evidence="4">
    <location>
        <begin position="186"/>
        <end position="257"/>
    </location>
</feature>
<dbReference type="InterPro" id="IPR000504">
    <property type="entry name" value="RRM_dom"/>
</dbReference>
<evidence type="ECO:0000256" key="1">
    <source>
        <dbReference type="ARBA" id="ARBA00022884"/>
    </source>
</evidence>
<dbReference type="EMBL" id="NIVC01001066">
    <property type="protein sequence ID" value="PAA72714.1"/>
    <property type="molecule type" value="Genomic_DNA"/>
</dbReference>
<proteinExistence type="predicted"/>
<evidence type="ECO:0000313" key="6">
    <source>
        <dbReference type="Proteomes" id="UP000215902"/>
    </source>
</evidence>
<comment type="caution">
    <text evidence="5">The sequence shown here is derived from an EMBL/GenBank/DDBJ whole genome shotgun (WGS) entry which is preliminary data.</text>
</comment>
<dbReference type="InterPro" id="IPR012677">
    <property type="entry name" value="Nucleotide-bd_a/b_plait_sf"/>
</dbReference>
<protein>
    <recommendedName>
        <fullName evidence="4">RRM domain-containing protein</fullName>
    </recommendedName>
</protein>
<dbReference type="GO" id="GO:0016973">
    <property type="term" value="P:poly(A)+ mRNA export from nucleus"/>
    <property type="evidence" value="ECO:0007669"/>
    <property type="project" value="TreeGrafter"/>
</dbReference>
<evidence type="ECO:0000256" key="3">
    <source>
        <dbReference type="SAM" id="MobiDB-lite"/>
    </source>
</evidence>
<dbReference type="PANTHER" id="PTHR19965:SF96">
    <property type="entry name" value="POLYMERASE DELTA-INTERACTING PROTEIN 3"/>
    <property type="match status" value="1"/>
</dbReference>
<name>A0A267FHM2_9PLAT</name>
<keyword evidence="6" id="KW-1185">Reference proteome</keyword>
<feature type="non-terminal residue" evidence="5">
    <location>
        <position position="1"/>
    </location>
</feature>
<feature type="region of interest" description="Disordered" evidence="3">
    <location>
        <begin position="1"/>
        <end position="32"/>
    </location>
</feature>